<feature type="region of interest" description="Disordered" evidence="1">
    <location>
        <begin position="87"/>
        <end position="132"/>
    </location>
</feature>
<comment type="caution">
    <text evidence="2">The sequence shown here is derived from an EMBL/GenBank/DDBJ whole genome shotgun (WGS) entry which is preliminary data.</text>
</comment>
<organism evidence="2 3">
    <name type="scientific">candidate division WWE3 bacterium</name>
    <dbReference type="NCBI Taxonomy" id="2053526"/>
    <lineage>
        <taxon>Bacteria</taxon>
        <taxon>Katanobacteria</taxon>
    </lineage>
</organism>
<evidence type="ECO:0000256" key="1">
    <source>
        <dbReference type="SAM" id="MobiDB-lite"/>
    </source>
</evidence>
<evidence type="ECO:0000313" key="3">
    <source>
        <dbReference type="Proteomes" id="UP000262056"/>
    </source>
</evidence>
<proteinExistence type="predicted"/>
<feature type="compositionally biased region" description="Basic and acidic residues" evidence="1">
    <location>
        <begin position="87"/>
        <end position="101"/>
    </location>
</feature>
<sequence>MEGTTETIQPIQKNESFFDTHQNPLDLKELRKAYKELAEETGNVEIPDDEIIKRAAENKLTLLYPMGYRPNLFDKEIARMRTQLEIAHKNREEEKRKKEEEISTPEPPAPSTGYTPKRPVTNWMQEWENNRS</sequence>
<evidence type="ECO:0000313" key="2">
    <source>
        <dbReference type="EMBL" id="HCQ40376.1"/>
    </source>
</evidence>
<gene>
    <name evidence="2" type="ORF">DIU24_01530</name>
</gene>
<reference evidence="2 3" key="1">
    <citation type="journal article" date="2018" name="Nat. Biotechnol.">
        <title>A standardized bacterial taxonomy based on genome phylogeny substantially revises the tree of life.</title>
        <authorList>
            <person name="Parks D.H."/>
            <person name="Chuvochina M."/>
            <person name="Waite D.W."/>
            <person name="Rinke C."/>
            <person name="Skarshewski A."/>
            <person name="Chaumeil P.A."/>
            <person name="Hugenholtz P."/>
        </authorList>
    </citation>
    <scope>NUCLEOTIDE SEQUENCE [LARGE SCALE GENOMIC DNA]</scope>
    <source>
        <strain evidence="2">UBA12021</strain>
    </source>
</reference>
<feature type="region of interest" description="Disordered" evidence="1">
    <location>
        <begin position="1"/>
        <end position="22"/>
    </location>
</feature>
<dbReference type="Proteomes" id="UP000262056">
    <property type="component" value="Unassembled WGS sequence"/>
</dbReference>
<protein>
    <submittedName>
        <fullName evidence="2">Uncharacterized protein</fullName>
    </submittedName>
</protein>
<dbReference type="AlphaFoldDB" id="A0A656PPN3"/>
<name>A0A656PPN3_UNCKA</name>
<dbReference type="EMBL" id="DQFB01000003">
    <property type="protein sequence ID" value="HCQ40376.1"/>
    <property type="molecule type" value="Genomic_DNA"/>
</dbReference>
<accession>A0A656PPN3</accession>